<name>D3PC69_DEFDS</name>
<evidence type="ECO:0008006" key="3">
    <source>
        <dbReference type="Google" id="ProtNLM"/>
    </source>
</evidence>
<sequence>MGRKKNLITEELEKIKKQKITIKLKQDILQNINERYTLYQLEKVFGKKIASQLKKGEDLNITLKTLYKLCKLMGWQFPDWFAVKVESEENDQ</sequence>
<dbReference type="Proteomes" id="UP000001520">
    <property type="component" value="Chromosome"/>
</dbReference>
<dbReference type="KEGG" id="ddf:DEFDS_0712"/>
<dbReference type="RefSeq" id="WP_013007440.1">
    <property type="nucleotide sequence ID" value="NC_013939.1"/>
</dbReference>
<evidence type="ECO:0000313" key="2">
    <source>
        <dbReference type="Proteomes" id="UP000001520"/>
    </source>
</evidence>
<dbReference type="AlphaFoldDB" id="D3PC69"/>
<gene>
    <name evidence="1" type="ordered locus">DEFDS_0712</name>
</gene>
<proteinExistence type="predicted"/>
<dbReference type="HOGENOM" id="CLU_170937_0_0_0"/>
<accession>D3PC69</accession>
<reference evidence="1 2" key="1">
    <citation type="journal article" date="2010" name="DNA Res.">
        <title>Bacterial lifestyle in a deep-sea hydrothermal vent chimney revealed by the genome sequence of the thermophilic bacterium Deferribacter desulfuricans SSM1.</title>
        <authorList>
            <person name="Takaki Y."/>
            <person name="Shimamura S."/>
            <person name="Nakagawa S."/>
            <person name="Fukuhara Y."/>
            <person name="Horikawa H."/>
            <person name="Ankai A."/>
            <person name="Harada T."/>
            <person name="Hosoyama A."/>
            <person name="Oguchi A."/>
            <person name="Fukui S."/>
            <person name="Fujita N."/>
            <person name="Takami H."/>
            <person name="Takai K."/>
        </authorList>
    </citation>
    <scope>NUCLEOTIDE SEQUENCE [LARGE SCALE GENOMIC DNA]</scope>
    <source>
        <strain evidence="2">DSM 14783 / JCM 11476 / NBRC 101012 / SSM1</strain>
    </source>
</reference>
<evidence type="ECO:0000313" key="1">
    <source>
        <dbReference type="EMBL" id="BAI80192.1"/>
    </source>
</evidence>
<dbReference type="EMBL" id="AP011529">
    <property type="protein sequence ID" value="BAI80192.1"/>
    <property type="molecule type" value="Genomic_DNA"/>
</dbReference>
<organism evidence="1 2">
    <name type="scientific">Deferribacter desulfuricans (strain DSM 14783 / JCM 11476 / NBRC 101012 / SSM1)</name>
    <dbReference type="NCBI Taxonomy" id="639282"/>
    <lineage>
        <taxon>Bacteria</taxon>
        <taxon>Pseudomonadati</taxon>
        <taxon>Deferribacterota</taxon>
        <taxon>Deferribacteres</taxon>
        <taxon>Deferribacterales</taxon>
        <taxon>Deferribacteraceae</taxon>
        <taxon>Deferribacter</taxon>
    </lineage>
</organism>
<keyword evidence="2" id="KW-1185">Reference proteome</keyword>
<dbReference type="OrthoDB" id="9810443at2"/>
<protein>
    <recommendedName>
        <fullName evidence="3">HTH cro/C1-type domain-containing protein</fullName>
    </recommendedName>
</protein>